<dbReference type="PANTHER" id="PTHR10736">
    <property type="entry name" value="BESTROPHIN"/>
    <property type="match status" value="1"/>
</dbReference>
<dbReference type="InterPro" id="IPR000615">
    <property type="entry name" value="Bestrophin"/>
</dbReference>
<sequence>MMRKKASCSSEEYCPGGWSVKRIQEDYSARTCDPMDKSAANKCPKPYMCVASKCGINFVVLVTKCSQNWRKTKKIRKKRVLKEISNEPQSSSFGQSPSSNPHLKECKKECVDWLIYNMTVSYHLDIATTGTFAFFKVLLRWRSSIWKRTLVDMVAWIAVYSLVSVFYRLVLFGRGQFLAFSDSIKPTIWTSAETFRSNASSLFRTKGLPIRDIFAARRTLRCALAAQKLLEGIKILEHLPVISHNDTSASEKMSDVLSQMTIRSGISNLKALAGGIVERVFMDPDRSIQNSSLSPYFETLAHYLDTHLGMFPVNLILGFFVMIVFKRWEGIFNNIGLIDDCAYNVSAYIPGDDPEITMLRRNILRYICLSQVLVLRDVSMSVKLRFPNMAAVEDAGYLQNEELNILMRNGKGYDKKYWVPLVWANQLIMKLAAEKKFLVNLLCCICLGQLANSKQISEHC</sequence>
<keyword evidence="6" id="KW-0813">Transport</keyword>
<keyword evidence="7" id="KW-1185">Reference proteome</keyword>
<keyword evidence="6" id="KW-0406">Ion transport</keyword>
<keyword evidence="3 6" id="KW-1133">Transmembrane helix</keyword>
<comment type="similarity">
    <text evidence="5 6">Belongs to the anion channel-forming bestrophin (TC 1.A.46) family. Calcium-sensitive chloride channel subfamily.</text>
</comment>
<evidence type="ECO:0000313" key="7">
    <source>
        <dbReference type="Proteomes" id="UP000887574"/>
    </source>
</evidence>
<dbReference type="AlphaFoldDB" id="A0A915CZT0"/>
<comment type="function">
    <text evidence="6">Forms chloride channels.</text>
</comment>
<keyword evidence="6" id="KW-0868">Chloride</keyword>
<evidence type="ECO:0000256" key="5">
    <source>
        <dbReference type="ARBA" id="ARBA00034769"/>
    </source>
</evidence>
<keyword evidence="6" id="KW-1003">Cell membrane</keyword>
<keyword evidence="4 6" id="KW-0472">Membrane</keyword>
<dbReference type="GO" id="GO:0005254">
    <property type="term" value="F:chloride channel activity"/>
    <property type="evidence" value="ECO:0007669"/>
    <property type="project" value="UniProtKB-KW"/>
</dbReference>
<feature type="transmembrane region" description="Helical" evidence="6">
    <location>
        <begin position="150"/>
        <end position="170"/>
    </location>
</feature>
<dbReference type="GO" id="GO:0034707">
    <property type="term" value="C:chloride channel complex"/>
    <property type="evidence" value="ECO:0007669"/>
    <property type="project" value="UniProtKB-KW"/>
</dbReference>
<keyword evidence="2 6" id="KW-0812">Transmembrane</keyword>
<evidence type="ECO:0000256" key="3">
    <source>
        <dbReference type="ARBA" id="ARBA00022989"/>
    </source>
</evidence>
<name>A0A915CZT0_9BILA</name>
<evidence type="ECO:0000256" key="6">
    <source>
        <dbReference type="RuleBase" id="RU363126"/>
    </source>
</evidence>
<organism evidence="7 8">
    <name type="scientific">Ditylenchus dipsaci</name>
    <dbReference type="NCBI Taxonomy" id="166011"/>
    <lineage>
        <taxon>Eukaryota</taxon>
        <taxon>Metazoa</taxon>
        <taxon>Ecdysozoa</taxon>
        <taxon>Nematoda</taxon>
        <taxon>Chromadorea</taxon>
        <taxon>Rhabditida</taxon>
        <taxon>Tylenchina</taxon>
        <taxon>Tylenchomorpha</taxon>
        <taxon>Sphaerularioidea</taxon>
        <taxon>Anguinidae</taxon>
        <taxon>Anguininae</taxon>
        <taxon>Ditylenchus</taxon>
    </lineage>
</organism>
<dbReference type="Pfam" id="PF01062">
    <property type="entry name" value="Bestrophin"/>
    <property type="match status" value="2"/>
</dbReference>
<feature type="transmembrane region" description="Helical" evidence="6">
    <location>
        <begin position="307"/>
        <end position="325"/>
    </location>
</feature>
<evidence type="ECO:0000256" key="4">
    <source>
        <dbReference type="ARBA" id="ARBA00023136"/>
    </source>
</evidence>
<keyword evidence="6" id="KW-0407">Ion channel</keyword>
<dbReference type="WBParaSite" id="jg13979">
    <property type="protein sequence ID" value="jg13979"/>
    <property type="gene ID" value="jg13979"/>
</dbReference>
<evidence type="ECO:0000256" key="1">
    <source>
        <dbReference type="ARBA" id="ARBA00004370"/>
    </source>
</evidence>
<proteinExistence type="inferred from homology"/>
<dbReference type="InterPro" id="IPR021134">
    <property type="entry name" value="Bestrophin-like"/>
</dbReference>
<accession>A0A915CZT0</accession>
<keyword evidence="6" id="KW-0869">Chloride channel</keyword>
<evidence type="ECO:0000313" key="8">
    <source>
        <dbReference type="WBParaSite" id="jg13979"/>
    </source>
</evidence>
<dbReference type="PANTHER" id="PTHR10736:SF58">
    <property type="entry name" value="BESTROPHIN HOMOLOG-RELATED"/>
    <property type="match status" value="1"/>
</dbReference>
<dbReference type="GO" id="GO:0005886">
    <property type="term" value="C:plasma membrane"/>
    <property type="evidence" value="ECO:0007669"/>
    <property type="project" value="UniProtKB-SubCell"/>
</dbReference>
<reference evidence="8" key="1">
    <citation type="submission" date="2022-11" db="UniProtKB">
        <authorList>
            <consortium name="WormBaseParasite"/>
        </authorList>
    </citation>
    <scope>IDENTIFICATION</scope>
</reference>
<evidence type="ECO:0000256" key="2">
    <source>
        <dbReference type="ARBA" id="ARBA00022692"/>
    </source>
</evidence>
<dbReference type="Proteomes" id="UP000887574">
    <property type="component" value="Unplaced"/>
</dbReference>
<protein>
    <recommendedName>
        <fullName evidence="6">Bestrophin homolog</fullName>
    </recommendedName>
</protein>
<comment type="subcellular location">
    <subcellularLocation>
        <location evidence="6">Cell membrane</location>
        <topology evidence="6">Multi-pass membrane protein</topology>
    </subcellularLocation>
    <subcellularLocation>
        <location evidence="1">Membrane</location>
    </subcellularLocation>
</comment>